<accession>A0A1G7KS61</accession>
<dbReference type="InterPro" id="IPR010982">
    <property type="entry name" value="Lambda_DNA-bd_dom_sf"/>
</dbReference>
<reference evidence="5 6" key="1">
    <citation type="submission" date="2016-10" db="EMBL/GenBank/DDBJ databases">
        <authorList>
            <person name="Varghese N."/>
            <person name="Submissions S."/>
        </authorList>
    </citation>
    <scope>NUCLEOTIDE SEQUENCE [LARGE SCALE GENOMIC DNA]</scope>
    <source>
        <strain evidence="5 6">S7-754</strain>
    </source>
</reference>
<evidence type="ECO:0000259" key="3">
    <source>
        <dbReference type="SMART" id="SM00530"/>
    </source>
</evidence>
<dbReference type="RefSeq" id="WP_149682176.1">
    <property type="nucleotide sequence ID" value="NZ_FNBI01000003.1"/>
</dbReference>
<proteinExistence type="predicted"/>
<feature type="domain" description="HTH cro/C1-type" evidence="3">
    <location>
        <begin position="21"/>
        <end position="78"/>
    </location>
</feature>
<evidence type="ECO:0000313" key="7">
    <source>
        <dbReference type="Proteomes" id="UP000436801"/>
    </source>
</evidence>
<keyword evidence="2" id="KW-0472">Membrane</keyword>
<evidence type="ECO:0000313" key="5">
    <source>
        <dbReference type="EMBL" id="SDF40078.1"/>
    </source>
</evidence>
<dbReference type="Pfam" id="PF13413">
    <property type="entry name" value="HTH_25"/>
    <property type="match status" value="1"/>
</dbReference>
<dbReference type="InterPro" id="IPR050400">
    <property type="entry name" value="Bact_Cytoskel_RodZ"/>
</dbReference>
<dbReference type="Pfam" id="PF13464">
    <property type="entry name" value="RodZ_C"/>
    <property type="match status" value="1"/>
</dbReference>
<protein>
    <submittedName>
        <fullName evidence="4">DUF4115 domain-containing protein</fullName>
    </submittedName>
</protein>
<dbReference type="InterPro" id="IPR025194">
    <property type="entry name" value="RodZ-like_C"/>
</dbReference>
<evidence type="ECO:0000256" key="1">
    <source>
        <dbReference type="SAM" id="MobiDB-lite"/>
    </source>
</evidence>
<dbReference type="PANTHER" id="PTHR34475:SF1">
    <property type="entry name" value="CYTOSKELETON PROTEIN RODZ"/>
    <property type="match status" value="1"/>
</dbReference>
<feature type="compositionally biased region" description="Pro residues" evidence="1">
    <location>
        <begin position="267"/>
        <end position="281"/>
    </location>
</feature>
<dbReference type="SMART" id="SM00530">
    <property type="entry name" value="HTH_XRE"/>
    <property type="match status" value="1"/>
</dbReference>
<reference evidence="4 7" key="2">
    <citation type="submission" date="2019-12" db="EMBL/GenBank/DDBJ databases">
        <authorList>
            <person name="Zheng J."/>
        </authorList>
    </citation>
    <scope>NUCLEOTIDE SEQUENCE [LARGE SCALE GENOMIC DNA]</scope>
    <source>
        <strain evidence="4 7">DSM 27347</strain>
    </source>
</reference>
<keyword evidence="2" id="KW-1133">Transmembrane helix</keyword>
<evidence type="ECO:0000256" key="2">
    <source>
        <dbReference type="SAM" id="Phobius"/>
    </source>
</evidence>
<evidence type="ECO:0000313" key="6">
    <source>
        <dbReference type="Proteomes" id="UP000323502"/>
    </source>
</evidence>
<dbReference type="Gene3D" id="1.10.260.40">
    <property type="entry name" value="lambda repressor-like DNA-binding domains"/>
    <property type="match status" value="1"/>
</dbReference>
<name>A0A1G7KS61_9SPHN</name>
<dbReference type="AlphaFoldDB" id="A0A1G7KS61"/>
<dbReference type="Proteomes" id="UP000323502">
    <property type="component" value="Unassembled WGS sequence"/>
</dbReference>
<dbReference type="OrthoDB" id="9790252at2"/>
<gene>
    <name evidence="4" type="ORF">GQR91_07955</name>
    <name evidence="5" type="ORF">SAMN05216557_103231</name>
</gene>
<sequence length="289" mass="30131">MDEVNPGHDAAPAAPARAGDVLRAAREAQGLSLADVGARTRIPNRHLAAIEASDYQSLPSATYAMGFAKAYARAVGADEVAIAHSVRAEVDRIGRRQSDYVPHDIADPARVPPRGLAILGVGVALAVLVLVALWFGTELFHNRTATAPEAPEIAAPTPAAAPRTVTQPVPAVTTGQVTLVANDEVWLRVYDANNETLFLRTMKAGERFDVPTTAREPKINVGRPDKLTIMLNGKATPPLGDGSRPIKDVRVDAAAVGARLAGTPIPAAAPAPAAEPAPPRPLNAAAIPE</sequence>
<feature type="transmembrane region" description="Helical" evidence="2">
    <location>
        <begin position="116"/>
        <end position="136"/>
    </location>
</feature>
<dbReference type="SUPFAM" id="SSF47413">
    <property type="entry name" value="lambda repressor-like DNA-binding domains"/>
    <property type="match status" value="1"/>
</dbReference>
<dbReference type="EMBL" id="FNBI01000003">
    <property type="protein sequence ID" value="SDF40078.1"/>
    <property type="molecule type" value="Genomic_DNA"/>
</dbReference>
<evidence type="ECO:0000313" key="4">
    <source>
        <dbReference type="EMBL" id="MWC43590.1"/>
    </source>
</evidence>
<dbReference type="CDD" id="cd00093">
    <property type="entry name" value="HTH_XRE"/>
    <property type="match status" value="1"/>
</dbReference>
<organism evidence="5 6">
    <name type="scientific">Sphingomonas carotinifaciens</name>
    <dbReference type="NCBI Taxonomy" id="1166323"/>
    <lineage>
        <taxon>Bacteria</taxon>
        <taxon>Pseudomonadati</taxon>
        <taxon>Pseudomonadota</taxon>
        <taxon>Alphaproteobacteria</taxon>
        <taxon>Sphingomonadales</taxon>
        <taxon>Sphingomonadaceae</taxon>
        <taxon>Sphingomonas</taxon>
    </lineage>
</organism>
<feature type="region of interest" description="Disordered" evidence="1">
    <location>
        <begin position="264"/>
        <end position="289"/>
    </location>
</feature>
<keyword evidence="2" id="KW-0812">Transmembrane</keyword>
<dbReference type="PANTHER" id="PTHR34475">
    <property type="match status" value="1"/>
</dbReference>
<keyword evidence="6" id="KW-1185">Reference proteome</keyword>
<dbReference type="InterPro" id="IPR001387">
    <property type="entry name" value="Cro/C1-type_HTH"/>
</dbReference>
<dbReference type="GO" id="GO:0003677">
    <property type="term" value="F:DNA binding"/>
    <property type="evidence" value="ECO:0007669"/>
    <property type="project" value="InterPro"/>
</dbReference>
<dbReference type="EMBL" id="WSUT01000005">
    <property type="protein sequence ID" value="MWC43590.1"/>
    <property type="molecule type" value="Genomic_DNA"/>
</dbReference>
<dbReference type="Proteomes" id="UP000436801">
    <property type="component" value="Unassembled WGS sequence"/>
</dbReference>